<organism evidence="7 8">
    <name type="scientific">Nephila pilipes</name>
    <name type="common">Giant wood spider</name>
    <name type="synonym">Nephila maculata</name>
    <dbReference type="NCBI Taxonomy" id="299642"/>
    <lineage>
        <taxon>Eukaryota</taxon>
        <taxon>Metazoa</taxon>
        <taxon>Ecdysozoa</taxon>
        <taxon>Arthropoda</taxon>
        <taxon>Chelicerata</taxon>
        <taxon>Arachnida</taxon>
        <taxon>Araneae</taxon>
        <taxon>Araneomorphae</taxon>
        <taxon>Entelegynae</taxon>
        <taxon>Araneoidea</taxon>
        <taxon>Nephilidae</taxon>
        <taxon>Nephila</taxon>
    </lineage>
</organism>
<dbReference type="InterPro" id="IPR000340">
    <property type="entry name" value="Dual-sp_phosphatase_cat-dom"/>
</dbReference>
<sequence>MHITPFELNENLVEEGKYILIDCRPISEFTKGHILGAINIPPPHSEDALTIIKDENLDFVSLIKNEKDANDFELNRLTRKIVVYDENSYEISENSVIGAIRYRLIKEMCDAVTLVGGYADFKEHHPNRCGIEPETAVRNPKAPPNLNIKNPSADDSKKIPKQPFPVQVIPYLYLGDAEASKNLDAIKELNITYIMNVTANLPNVFEDKGLGIIYKRIPVNDSPTESIDKYFSEAAAFIGKYHFITYYRILDELFRGKTE</sequence>
<comment type="caution">
    <text evidence="7">The sequence shown here is derived from an EMBL/GenBank/DDBJ whole genome shotgun (WGS) entry which is preliminary data.</text>
</comment>
<dbReference type="InterPro" id="IPR036873">
    <property type="entry name" value="Rhodanese-like_dom_sf"/>
</dbReference>
<dbReference type="EC" id="3.1.3.48" evidence="2"/>
<evidence type="ECO:0000256" key="4">
    <source>
        <dbReference type="ARBA" id="ARBA00022912"/>
    </source>
</evidence>
<dbReference type="GO" id="GO:0008330">
    <property type="term" value="F:protein tyrosine/threonine phosphatase activity"/>
    <property type="evidence" value="ECO:0007669"/>
    <property type="project" value="TreeGrafter"/>
</dbReference>
<dbReference type="InterPro" id="IPR029021">
    <property type="entry name" value="Prot-tyrosine_phosphatase-like"/>
</dbReference>
<evidence type="ECO:0000259" key="6">
    <source>
        <dbReference type="PROSITE" id="PS50206"/>
    </source>
</evidence>
<evidence type="ECO:0000256" key="1">
    <source>
        <dbReference type="ARBA" id="ARBA00008601"/>
    </source>
</evidence>
<keyword evidence="3" id="KW-0378">Hydrolase</keyword>
<dbReference type="GO" id="GO:0005829">
    <property type="term" value="C:cytosol"/>
    <property type="evidence" value="ECO:0007669"/>
    <property type="project" value="TreeGrafter"/>
</dbReference>
<evidence type="ECO:0000313" key="7">
    <source>
        <dbReference type="EMBL" id="GFT85103.1"/>
    </source>
</evidence>
<dbReference type="Pfam" id="PF00782">
    <property type="entry name" value="DSPc"/>
    <property type="match status" value="1"/>
</dbReference>
<evidence type="ECO:0000256" key="3">
    <source>
        <dbReference type="ARBA" id="ARBA00022801"/>
    </source>
</evidence>
<dbReference type="AlphaFoldDB" id="A0A8X6U2Z6"/>
<dbReference type="PANTHER" id="PTHR10159">
    <property type="entry name" value="DUAL SPECIFICITY PROTEIN PHOSPHATASE"/>
    <property type="match status" value="1"/>
</dbReference>
<protein>
    <recommendedName>
        <fullName evidence="2">protein-tyrosine-phosphatase</fullName>
        <ecNumber evidence="2">3.1.3.48</ecNumber>
    </recommendedName>
</protein>
<keyword evidence="8" id="KW-1185">Reference proteome</keyword>
<evidence type="ECO:0000256" key="2">
    <source>
        <dbReference type="ARBA" id="ARBA00013064"/>
    </source>
</evidence>
<dbReference type="Pfam" id="PF00581">
    <property type="entry name" value="Rhodanese"/>
    <property type="match status" value="1"/>
</dbReference>
<dbReference type="SMART" id="SM00450">
    <property type="entry name" value="RHOD"/>
    <property type="match status" value="1"/>
</dbReference>
<feature type="domain" description="Rhodanese" evidence="6">
    <location>
        <begin position="14"/>
        <end position="130"/>
    </location>
</feature>
<dbReference type="SUPFAM" id="SSF52799">
    <property type="entry name" value="(Phosphotyrosine protein) phosphatases II"/>
    <property type="match status" value="1"/>
</dbReference>
<dbReference type="InterPro" id="IPR001763">
    <property type="entry name" value="Rhodanese-like_dom"/>
</dbReference>
<comment type="similarity">
    <text evidence="1">Belongs to the protein-tyrosine phosphatase family. Non-receptor class dual specificity subfamily.</text>
</comment>
<dbReference type="SUPFAM" id="SSF52821">
    <property type="entry name" value="Rhodanese/Cell cycle control phosphatase"/>
    <property type="match status" value="1"/>
</dbReference>
<dbReference type="OrthoDB" id="165342at2759"/>
<name>A0A8X6U2Z6_NEPPI</name>
<dbReference type="Gene3D" id="3.40.250.10">
    <property type="entry name" value="Rhodanese-like domain"/>
    <property type="match status" value="1"/>
</dbReference>
<dbReference type="GO" id="GO:0017017">
    <property type="term" value="F:MAP kinase tyrosine/serine/threonine phosphatase activity"/>
    <property type="evidence" value="ECO:0007669"/>
    <property type="project" value="InterPro"/>
</dbReference>
<dbReference type="PRINTS" id="PR01908">
    <property type="entry name" value="ADSPHPHTASE"/>
</dbReference>
<dbReference type="GO" id="GO:0033550">
    <property type="term" value="F:MAP kinase tyrosine phosphatase activity"/>
    <property type="evidence" value="ECO:0007669"/>
    <property type="project" value="TreeGrafter"/>
</dbReference>
<dbReference type="GO" id="GO:0043409">
    <property type="term" value="P:negative regulation of MAPK cascade"/>
    <property type="evidence" value="ECO:0007669"/>
    <property type="project" value="TreeGrafter"/>
</dbReference>
<feature type="region of interest" description="Disordered" evidence="5">
    <location>
        <begin position="132"/>
        <end position="160"/>
    </location>
</feature>
<dbReference type="InterPro" id="IPR008343">
    <property type="entry name" value="MKP"/>
</dbReference>
<accession>A0A8X6U2Z6</accession>
<keyword evidence="4" id="KW-0904">Protein phosphatase</keyword>
<dbReference type="PRINTS" id="PR01764">
    <property type="entry name" value="MAPKPHPHTASE"/>
</dbReference>
<gene>
    <name evidence="7" type="primary">Dusp6</name>
    <name evidence="7" type="ORF">NPIL_402951</name>
</gene>
<dbReference type="Proteomes" id="UP000887013">
    <property type="component" value="Unassembled WGS sequence"/>
</dbReference>
<dbReference type="Gene3D" id="3.90.190.10">
    <property type="entry name" value="Protein tyrosine phosphatase superfamily"/>
    <property type="match status" value="1"/>
</dbReference>
<evidence type="ECO:0000256" key="5">
    <source>
        <dbReference type="SAM" id="MobiDB-lite"/>
    </source>
</evidence>
<evidence type="ECO:0000313" key="8">
    <source>
        <dbReference type="Proteomes" id="UP000887013"/>
    </source>
</evidence>
<dbReference type="PANTHER" id="PTHR10159:SF519">
    <property type="entry name" value="DUAL SPECIFICITY PROTEIN PHOSPHATASE MPK3"/>
    <property type="match status" value="1"/>
</dbReference>
<proteinExistence type="inferred from homology"/>
<dbReference type="EMBL" id="BMAW01072862">
    <property type="protein sequence ID" value="GFT85103.1"/>
    <property type="molecule type" value="Genomic_DNA"/>
</dbReference>
<reference evidence="7" key="1">
    <citation type="submission" date="2020-08" db="EMBL/GenBank/DDBJ databases">
        <title>Multicomponent nature underlies the extraordinary mechanical properties of spider dragline silk.</title>
        <authorList>
            <person name="Kono N."/>
            <person name="Nakamura H."/>
            <person name="Mori M."/>
            <person name="Yoshida Y."/>
            <person name="Ohtoshi R."/>
            <person name="Malay A.D."/>
            <person name="Moran D.A.P."/>
            <person name="Tomita M."/>
            <person name="Numata K."/>
            <person name="Arakawa K."/>
        </authorList>
    </citation>
    <scope>NUCLEOTIDE SEQUENCE</scope>
</reference>
<dbReference type="PROSITE" id="PS50206">
    <property type="entry name" value="RHODANESE_3"/>
    <property type="match status" value="1"/>
</dbReference>